<sequence length="232" mass="24815">SLSPSWAYIPVPAFPVNGSVVPPDASGTNGSDASVLNIQWFGGGYQERISYQLVGANSNGVSKGALVHFSEELLTNDTYYDRGAVAALLYSLYSDRCVINAEFADPTKFDKVMDIFSTPLLASSQFIEYQYGAINASMYGHYDAKLLNDSAAQINATIQNGTIGSKGFMFATMIAFNATGATGFPKPETTTPSSHNGSGGSGNTNLAMFDVWFGLIVSLGWIALYFLNGFLR</sequence>
<gene>
    <name evidence="2" type="ORF">EIP91_002769</name>
</gene>
<reference evidence="2 3" key="1">
    <citation type="submission" date="2018-11" db="EMBL/GenBank/DDBJ databases">
        <title>Genome assembly of Steccherinum ochraceum LE-BIN_3174, the white-rot fungus of the Steccherinaceae family (The Residual Polyporoid clade, Polyporales, Basidiomycota).</title>
        <authorList>
            <person name="Fedorova T.V."/>
            <person name="Glazunova O.A."/>
            <person name="Landesman E.O."/>
            <person name="Moiseenko K.V."/>
            <person name="Psurtseva N.V."/>
            <person name="Savinova O.S."/>
            <person name="Shakhova N.V."/>
            <person name="Tyazhelova T.V."/>
            <person name="Vasina D.V."/>
        </authorList>
    </citation>
    <scope>NUCLEOTIDE SEQUENCE [LARGE SCALE GENOMIC DNA]</scope>
    <source>
        <strain evidence="2 3">LE-BIN_3174</strain>
    </source>
</reference>
<evidence type="ECO:0000313" key="3">
    <source>
        <dbReference type="Proteomes" id="UP000292702"/>
    </source>
</evidence>
<protein>
    <submittedName>
        <fullName evidence="2">Uncharacterized protein</fullName>
    </submittedName>
</protein>
<keyword evidence="1" id="KW-0812">Transmembrane</keyword>
<evidence type="ECO:0000256" key="1">
    <source>
        <dbReference type="SAM" id="Phobius"/>
    </source>
</evidence>
<proteinExistence type="predicted"/>
<keyword evidence="1" id="KW-0472">Membrane</keyword>
<evidence type="ECO:0000313" key="2">
    <source>
        <dbReference type="EMBL" id="TCD65331.1"/>
    </source>
</evidence>
<organism evidence="2 3">
    <name type="scientific">Steccherinum ochraceum</name>
    <dbReference type="NCBI Taxonomy" id="92696"/>
    <lineage>
        <taxon>Eukaryota</taxon>
        <taxon>Fungi</taxon>
        <taxon>Dikarya</taxon>
        <taxon>Basidiomycota</taxon>
        <taxon>Agaricomycotina</taxon>
        <taxon>Agaricomycetes</taxon>
        <taxon>Polyporales</taxon>
        <taxon>Steccherinaceae</taxon>
        <taxon>Steccherinum</taxon>
    </lineage>
</organism>
<dbReference type="OrthoDB" id="8062037at2759"/>
<dbReference type="EMBL" id="RWJN01000186">
    <property type="protein sequence ID" value="TCD65331.1"/>
    <property type="molecule type" value="Genomic_DNA"/>
</dbReference>
<feature type="non-terminal residue" evidence="2">
    <location>
        <position position="1"/>
    </location>
</feature>
<dbReference type="AlphaFoldDB" id="A0A4R0RBI9"/>
<dbReference type="STRING" id="92696.A0A4R0RBI9"/>
<keyword evidence="3" id="KW-1185">Reference proteome</keyword>
<dbReference type="Proteomes" id="UP000292702">
    <property type="component" value="Unassembled WGS sequence"/>
</dbReference>
<name>A0A4R0RBI9_9APHY</name>
<accession>A0A4R0RBI9</accession>
<feature type="transmembrane region" description="Helical" evidence="1">
    <location>
        <begin position="211"/>
        <end position="231"/>
    </location>
</feature>
<comment type="caution">
    <text evidence="2">The sequence shown here is derived from an EMBL/GenBank/DDBJ whole genome shotgun (WGS) entry which is preliminary data.</text>
</comment>
<keyword evidence="1" id="KW-1133">Transmembrane helix</keyword>